<evidence type="ECO:0000256" key="2">
    <source>
        <dbReference type="ARBA" id="ARBA00023054"/>
    </source>
</evidence>
<evidence type="ECO:0000259" key="5">
    <source>
        <dbReference type="Pfam" id="PF23165"/>
    </source>
</evidence>
<organism evidence="6 7">
    <name type="scientific">Lepisosteus oculatus</name>
    <name type="common">Spotted gar</name>
    <dbReference type="NCBI Taxonomy" id="7918"/>
    <lineage>
        <taxon>Eukaryota</taxon>
        <taxon>Metazoa</taxon>
        <taxon>Chordata</taxon>
        <taxon>Craniata</taxon>
        <taxon>Vertebrata</taxon>
        <taxon>Euteleostomi</taxon>
        <taxon>Actinopterygii</taxon>
        <taxon>Neopterygii</taxon>
        <taxon>Holostei</taxon>
        <taxon>Semionotiformes</taxon>
        <taxon>Lepisosteidae</taxon>
        <taxon>Lepisosteus</taxon>
    </lineage>
</organism>
<evidence type="ECO:0000256" key="3">
    <source>
        <dbReference type="SAM" id="Coils"/>
    </source>
</evidence>
<evidence type="ECO:0000313" key="6">
    <source>
        <dbReference type="Ensembl" id="ENSLOCP00000008263.1"/>
    </source>
</evidence>
<dbReference type="InterPro" id="IPR057038">
    <property type="entry name" value="FBX41/ZN365_Znf-C2H2"/>
</dbReference>
<feature type="domain" description="FBX41/ZN365 C2H2-type zinc finger" evidence="5">
    <location>
        <begin position="26"/>
        <end position="55"/>
    </location>
</feature>
<protein>
    <submittedName>
        <fullName evidence="6">Zinc finger protein 365</fullName>
    </submittedName>
</protein>
<dbReference type="AlphaFoldDB" id="W5MIQ4"/>
<sequence>MQQKLHERNSPLCEETAEACVAGRRLPFRCPRCGEQERFRSLSSLRAHLEYSHTYQDAHGFRPAAACTPKVFLLEKKLGIVRCTAPSVRSGGQTEEVGKRNVAFRDRPEKPEPPPAPCRSGGDGSRAAGTSHESRGLGAADCTTERCLRRVTSELAQTDSELVRARARSRHLARERQRVYERERALSRQVDTAVGVIAALRRQLAESEQELERKEQEVISIHNFLEAAVQHEVCGKVRLQHFIENLLHRIALAEKLLEYYRSASSQPKCRTCTTTKTSENGPHRTTKA</sequence>
<feature type="region of interest" description="Disordered" evidence="4">
    <location>
        <begin position="88"/>
        <end position="137"/>
    </location>
</feature>
<proteinExistence type="predicted"/>
<dbReference type="Pfam" id="PF23165">
    <property type="entry name" value="zf-C2H2_FBX41"/>
    <property type="match status" value="1"/>
</dbReference>
<dbReference type="eggNOG" id="ENOG502QT88">
    <property type="taxonomic scope" value="Eukaryota"/>
</dbReference>
<reference evidence="6" key="3">
    <citation type="submission" date="2025-09" db="UniProtKB">
        <authorList>
            <consortium name="Ensembl"/>
        </authorList>
    </citation>
    <scope>IDENTIFICATION</scope>
</reference>
<dbReference type="GO" id="GO:0000723">
    <property type="term" value="P:telomere maintenance"/>
    <property type="evidence" value="ECO:0000318"/>
    <property type="project" value="GO_Central"/>
</dbReference>
<evidence type="ECO:0000313" key="7">
    <source>
        <dbReference type="Proteomes" id="UP000018468"/>
    </source>
</evidence>
<dbReference type="PANTHER" id="PTHR15739:SF2">
    <property type="entry name" value="PROTEIN ZNF365"/>
    <property type="match status" value="1"/>
</dbReference>
<dbReference type="InParanoid" id="W5MIQ4"/>
<dbReference type="GO" id="GO:0030882">
    <property type="term" value="F:lipid antigen binding"/>
    <property type="evidence" value="ECO:0007669"/>
    <property type="project" value="Ensembl"/>
</dbReference>
<name>W5MIQ4_LEPOC</name>
<dbReference type="GO" id="GO:0050829">
    <property type="term" value="P:defense response to Gram-negative bacterium"/>
    <property type="evidence" value="ECO:0007669"/>
    <property type="project" value="Ensembl"/>
</dbReference>
<dbReference type="GO" id="GO:0110026">
    <property type="term" value="P:regulation of DNA strand resection involved in replication fork processing"/>
    <property type="evidence" value="ECO:0000318"/>
    <property type="project" value="GO_Central"/>
</dbReference>
<dbReference type="OMA" id="TERMESC"/>
<dbReference type="GeneTree" id="ENSGT00530000063713"/>
<feature type="compositionally biased region" description="Basic and acidic residues" evidence="4">
    <location>
        <begin position="96"/>
        <end position="112"/>
    </location>
</feature>
<reference evidence="6" key="2">
    <citation type="submission" date="2025-08" db="UniProtKB">
        <authorList>
            <consortium name="Ensembl"/>
        </authorList>
    </citation>
    <scope>IDENTIFICATION</scope>
</reference>
<dbReference type="GO" id="GO:0010569">
    <property type="term" value="P:regulation of double-strand break repair via homologous recombination"/>
    <property type="evidence" value="ECO:0000318"/>
    <property type="project" value="GO_Central"/>
</dbReference>
<dbReference type="GO" id="GO:0010975">
    <property type="term" value="P:regulation of neuron projection development"/>
    <property type="evidence" value="ECO:0000318"/>
    <property type="project" value="GO_Central"/>
</dbReference>
<dbReference type="FunCoup" id="W5MIQ4">
    <property type="interactions" value="595"/>
</dbReference>
<keyword evidence="7" id="KW-1185">Reference proteome</keyword>
<accession>W5MIQ4</accession>
<dbReference type="Proteomes" id="UP000018468">
    <property type="component" value="Linkage group LG5"/>
</dbReference>
<keyword evidence="2 3" id="KW-0175">Coiled coil</keyword>
<dbReference type="GO" id="GO:0001530">
    <property type="term" value="F:lipopolysaccharide binding"/>
    <property type="evidence" value="ECO:0007669"/>
    <property type="project" value="Ensembl"/>
</dbReference>
<feature type="coiled-coil region" evidence="3">
    <location>
        <begin position="148"/>
        <end position="217"/>
    </location>
</feature>
<dbReference type="PANTHER" id="PTHR15739">
    <property type="entry name" value="ZINC FINGER PROTEIN"/>
    <property type="match status" value="1"/>
</dbReference>
<dbReference type="InterPro" id="IPR052283">
    <property type="entry name" value="GenomicStab_NeuMorph_Reg"/>
</dbReference>
<dbReference type="HOGENOM" id="CLU_803992_0_0_1"/>
<feature type="region of interest" description="Disordered" evidence="4">
    <location>
        <begin position="268"/>
        <end position="288"/>
    </location>
</feature>
<dbReference type="EMBL" id="AHAT01004094">
    <property type="status" value="NOT_ANNOTATED_CDS"/>
    <property type="molecule type" value="Genomic_DNA"/>
</dbReference>
<evidence type="ECO:0000256" key="4">
    <source>
        <dbReference type="SAM" id="MobiDB-lite"/>
    </source>
</evidence>
<dbReference type="Ensembl" id="ENSLOCT00000008273.1">
    <property type="protein sequence ID" value="ENSLOCP00000008263.1"/>
    <property type="gene ID" value="ENSLOCG00000006834.1"/>
</dbReference>
<evidence type="ECO:0000256" key="1">
    <source>
        <dbReference type="ARBA" id="ARBA00022553"/>
    </source>
</evidence>
<dbReference type="Bgee" id="ENSLOCG00000006834">
    <property type="expression patterns" value="Expressed in brain and 12 other cell types or tissues"/>
</dbReference>
<keyword evidence="1" id="KW-0597">Phosphoprotein</keyword>
<reference evidence="7" key="1">
    <citation type="submission" date="2011-12" db="EMBL/GenBank/DDBJ databases">
        <title>The Draft Genome of Lepisosteus oculatus.</title>
        <authorList>
            <consortium name="The Broad Institute Genome Assembly &amp; Analysis Group"/>
            <consortium name="Computational R&amp;D Group"/>
            <consortium name="and Sequencing Platform"/>
            <person name="Di Palma F."/>
            <person name="Alfoldi J."/>
            <person name="Johnson J."/>
            <person name="Berlin A."/>
            <person name="Gnerre S."/>
            <person name="Jaffe D."/>
            <person name="MacCallum I."/>
            <person name="Young S."/>
            <person name="Walker B.J."/>
            <person name="Lander E.S."/>
            <person name="Lindblad-Toh K."/>
        </authorList>
    </citation>
    <scope>NUCLEOTIDE SEQUENCE [LARGE SCALE GENOMIC DNA]</scope>
</reference>
<feature type="compositionally biased region" description="Polar residues" evidence="4">
    <location>
        <begin position="268"/>
        <end position="280"/>
    </location>
</feature>